<dbReference type="AlphaFoldDB" id="A0A923IZJ0"/>
<evidence type="ECO:0000256" key="1">
    <source>
        <dbReference type="SAM" id="Phobius"/>
    </source>
</evidence>
<protein>
    <submittedName>
        <fullName evidence="2">Uncharacterized protein</fullName>
    </submittedName>
</protein>
<sequence>MYKEVWNKYMKGFKFLLPFILVHVLFQNSSLNLDSKEYDFFAGNFSAFKQAVENNFMPILFNLFIGSLFYSFLTVVIKALINEKPINYRENLKQSLGVYFKYLVLTIITSAIFIGIMLLGFLNILMPIAFILMIYFNIILTPCKAYLVYNNTSPLTALKKGIEVGKKYSGEILLLGVMLCVIVGIIVGIITAIGIDVKTNPIAYAFTNFIGTCILFYLATFAMTICKKEEKSEGQILY</sequence>
<reference evidence="2 3" key="1">
    <citation type="submission" date="2020-04" db="EMBL/GenBank/DDBJ databases">
        <title>Genomic insights into acetone-butanol-ethanol (ABE) fermentation by sequencing solventogenic clostridia strains.</title>
        <authorList>
            <person name="Brown S."/>
        </authorList>
    </citation>
    <scope>NUCLEOTIDE SEQUENCE [LARGE SCALE GENOMIC DNA]</scope>
    <source>
        <strain evidence="2 3">DJ011</strain>
    </source>
</reference>
<feature type="transmembrane region" description="Helical" evidence="1">
    <location>
        <begin position="59"/>
        <end position="81"/>
    </location>
</feature>
<keyword evidence="1" id="KW-0812">Transmembrane</keyword>
<comment type="caution">
    <text evidence="2">The sequence shown here is derived from an EMBL/GenBank/DDBJ whole genome shotgun (WGS) entry which is preliminary data.</text>
</comment>
<keyword evidence="1" id="KW-1133">Transmembrane helix</keyword>
<name>A0A923IZJ0_CLOTT</name>
<keyword evidence="3" id="KW-1185">Reference proteome</keyword>
<feature type="transmembrane region" description="Helical" evidence="1">
    <location>
        <begin position="128"/>
        <end position="149"/>
    </location>
</feature>
<gene>
    <name evidence="2" type="ORF">HGG79_02740</name>
</gene>
<keyword evidence="1" id="KW-0472">Membrane</keyword>
<evidence type="ECO:0000313" key="2">
    <source>
        <dbReference type="EMBL" id="MBC2396699.1"/>
    </source>
</evidence>
<feature type="transmembrane region" description="Helical" evidence="1">
    <location>
        <begin position="170"/>
        <end position="195"/>
    </location>
</feature>
<dbReference type="EMBL" id="JAAZWO010000002">
    <property type="protein sequence ID" value="MBC2396699.1"/>
    <property type="molecule type" value="Genomic_DNA"/>
</dbReference>
<feature type="transmembrane region" description="Helical" evidence="1">
    <location>
        <begin position="201"/>
        <end position="226"/>
    </location>
</feature>
<accession>A0A923IZJ0</accession>
<proteinExistence type="predicted"/>
<dbReference type="RefSeq" id="WP_035149107.1">
    <property type="nucleotide sequence ID" value="NZ_JAAZWO010000002.1"/>
</dbReference>
<feature type="transmembrane region" description="Helical" evidence="1">
    <location>
        <begin position="102"/>
        <end position="122"/>
    </location>
</feature>
<organism evidence="2 3">
    <name type="scientific">Clostridium tetanomorphum</name>
    <dbReference type="NCBI Taxonomy" id="1553"/>
    <lineage>
        <taxon>Bacteria</taxon>
        <taxon>Bacillati</taxon>
        <taxon>Bacillota</taxon>
        <taxon>Clostridia</taxon>
        <taxon>Eubacteriales</taxon>
        <taxon>Clostridiaceae</taxon>
        <taxon>Clostridium</taxon>
    </lineage>
</organism>
<evidence type="ECO:0000313" key="3">
    <source>
        <dbReference type="Proteomes" id="UP000563151"/>
    </source>
</evidence>
<dbReference type="Proteomes" id="UP000563151">
    <property type="component" value="Unassembled WGS sequence"/>
</dbReference>